<evidence type="ECO:0008006" key="5">
    <source>
        <dbReference type="Google" id="ProtNLM"/>
    </source>
</evidence>
<dbReference type="Proteomes" id="UP000309231">
    <property type="component" value="Chromosome"/>
</dbReference>
<dbReference type="KEGG" id="mmuc:C1S78_008645"/>
<evidence type="ECO:0000313" key="3">
    <source>
        <dbReference type="EMBL" id="TLH52416.1"/>
    </source>
</evidence>
<keyword evidence="4" id="KW-1185">Reference proteome</keyword>
<dbReference type="AlphaFoldDB" id="A0A8H2JAT6"/>
<dbReference type="EMBL" id="POTL01000001">
    <property type="protein sequence ID" value="TLH52416.1"/>
    <property type="molecule type" value="Genomic_DNA"/>
</dbReference>
<proteinExistence type="predicted"/>
<dbReference type="GeneID" id="76724973"/>
<organism evidence="3">
    <name type="scientific">Mycolicibacterium mucogenicum DSM 44124</name>
    <dbReference type="NCBI Taxonomy" id="1226753"/>
    <lineage>
        <taxon>Bacteria</taxon>
        <taxon>Bacillati</taxon>
        <taxon>Actinomycetota</taxon>
        <taxon>Actinomycetes</taxon>
        <taxon>Mycobacteriales</taxon>
        <taxon>Mycobacteriaceae</taxon>
        <taxon>Mycolicibacterium</taxon>
    </lineage>
</organism>
<gene>
    <name evidence="2" type="ORF">C1S78_008645</name>
    <name evidence="3" type="ORF">C1S78_08620</name>
</gene>
<reference evidence="3" key="1">
    <citation type="submission" date="2018-01" db="EMBL/GenBank/DDBJ databases">
        <title>Comparative genomics of Mycobacterium mucogenicum and Mycobacterium neoaurum clade members emphasizing tRNA and non-coding RNA.</title>
        <authorList>
            <person name="Behra P.R.K."/>
            <person name="Pettersson B.M.F."/>
            <person name="Das S."/>
            <person name="Dasgupta S."/>
            <person name="Kirsebom L.A."/>
        </authorList>
    </citation>
    <scope>NUCLEOTIDE SEQUENCE</scope>
    <source>
        <strain evidence="3">DSM 44124</strain>
    </source>
</reference>
<dbReference type="EMBL" id="CP062008">
    <property type="protein sequence ID" value="QPG70993.1"/>
    <property type="molecule type" value="Genomic_DNA"/>
</dbReference>
<evidence type="ECO:0000256" key="1">
    <source>
        <dbReference type="SAM" id="SignalP"/>
    </source>
</evidence>
<sequence>MRWYLGALAGFLMVCALSACATEVDREQKVPVSAETAAAFGDVTLPQGAQVLATVTDAGRDTRYRVALRLTDGQLREFLGQFPAPPRPSDIPKSMTGLAGPALSGAPEPLFLQDKVTTKDHKLVNREVVVDERGPDEVYVHLSLFTT</sequence>
<name>A0A8H2JAT6_MYCMU</name>
<keyword evidence="1" id="KW-0732">Signal</keyword>
<protein>
    <recommendedName>
        <fullName evidence="5">Lipoprotein</fullName>
    </recommendedName>
</protein>
<evidence type="ECO:0000313" key="4">
    <source>
        <dbReference type="Proteomes" id="UP000309231"/>
    </source>
</evidence>
<reference evidence="2 4" key="2">
    <citation type="journal article" date="2019" name="BMC Evol. Biol.">
        <title>Comparative genomics of Mycobacterium mucogenicum and Mycobacterium neoaurum clade members emphasizing tRNA and non-coding RNA.</title>
        <authorList>
            <person name="Behra P.R.K."/>
            <person name="Pettersson B.M.F."/>
            <person name="Das S."/>
            <person name="Dasgupta S."/>
            <person name="Kirsebom L.A."/>
        </authorList>
    </citation>
    <scope>NUCLEOTIDE SEQUENCE [LARGE SCALE GENOMIC DNA]</scope>
    <source>
        <strain evidence="2 4">DSM 44124</strain>
    </source>
</reference>
<dbReference type="PROSITE" id="PS51257">
    <property type="entry name" value="PROKAR_LIPOPROTEIN"/>
    <property type="match status" value="1"/>
</dbReference>
<feature type="signal peptide" evidence="1">
    <location>
        <begin position="1"/>
        <end position="21"/>
    </location>
</feature>
<accession>A0A8H2JAT6</accession>
<dbReference type="RefSeq" id="WP_053854016.1">
    <property type="nucleotide sequence ID" value="NZ_ANBS01000034.1"/>
</dbReference>
<evidence type="ECO:0000313" key="2">
    <source>
        <dbReference type="EMBL" id="QPG70993.1"/>
    </source>
</evidence>
<reference evidence="2 4" key="3">
    <citation type="journal article" date="2019" name="Sci. Rep.">
        <title>Insight into the biology of Mycobacterium mucogenicum and Mycobacterium neoaurum clade members.</title>
        <authorList>
            <person name="Behra P.R.K."/>
            <person name="Pettersson B.M.F."/>
            <person name="Ramesh M."/>
            <person name="Dasgupta S."/>
            <person name="Kirsebom L.A."/>
        </authorList>
    </citation>
    <scope>NUCLEOTIDE SEQUENCE [LARGE SCALE GENOMIC DNA]</scope>
    <source>
        <strain evidence="2 4">DSM 44124</strain>
    </source>
</reference>
<feature type="chain" id="PRO_5044690185" description="Lipoprotein" evidence="1">
    <location>
        <begin position="22"/>
        <end position="147"/>
    </location>
</feature>